<dbReference type="Proteomes" id="UP000654918">
    <property type="component" value="Unassembled WGS sequence"/>
</dbReference>
<feature type="domain" description="Alpha/beta hydrolase fold-3" evidence="2">
    <location>
        <begin position="113"/>
        <end position="322"/>
    </location>
</feature>
<organism evidence="3 4">
    <name type="scientific">Colletotrichum plurivorum</name>
    <dbReference type="NCBI Taxonomy" id="2175906"/>
    <lineage>
        <taxon>Eukaryota</taxon>
        <taxon>Fungi</taxon>
        <taxon>Dikarya</taxon>
        <taxon>Ascomycota</taxon>
        <taxon>Pezizomycotina</taxon>
        <taxon>Sordariomycetes</taxon>
        <taxon>Hypocreomycetidae</taxon>
        <taxon>Glomerellales</taxon>
        <taxon>Glomerellaceae</taxon>
        <taxon>Colletotrichum</taxon>
        <taxon>Colletotrichum orchidearum species complex</taxon>
    </lineage>
</organism>
<sequence>MVPYFKQKPDYVAIPADFQPLPKYGHLSEKLPAWAAAEAAVDAMYAPSRSMPSYAACRELIGDPDAVMPPGGPDRYWAVTTELIRFPARDGYEVELKVYKSPDVKPDAVLVYRMHGGGWVIGRHEVDGAENVYAATNKNIVVVSVDYRLAPENPFPCGLHDSYDGLLWCKQNAARLGINPEKIIISGSSAGGNLAACLTLECREKSTTGILAQVLHFPITSHPKLFPKEQYEFGSYVQNRDNPVINLLQMESVWDAYVGTDPSRDQRHSPLLANSLEGLPPTLLQCAGCDVLRDDGFAYAEALRAAGVDVEVHGYAGLPHCFPAVVPTVEQTAVFYERYNGFLRKHAGGEESR</sequence>
<name>A0A8H6KAD9_9PEZI</name>
<dbReference type="InterPro" id="IPR013094">
    <property type="entry name" value="AB_hydrolase_3"/>
</dbReference>
<dbReference type="AlphaFoldDB" id="A0A8H6KAD9"/>
<keyword evidence="1" id="KW-0378">Hydrolase</keyword>
<evidence type="ECO:0000313" key="3">
    <source>
        <dbReference type="EMBL" id="KAF6828057.1"/>
    </source>
</evidence>
<comment type="caution">
    <text evidence="3">The sequence shown here is derived from an EMBL/GenBank/DDBJ whole genome shotgun (WGS) entry which is preliminary data.</text>
</comment>
<dbReference type="EMBL" id="WIGO01000128">
    <property type="protein sequence ID" value="KAF6828057.1"/>
    <property type="molecule type" value="Genomic_DNA"/>
</dbReference>
<dbReference type="Pfam" id="PF07859">
    <property type="entry name" value="Abhydrolase_3"/>
    <property type="match status" value="1"/>
</dbReference>
<protein>
    <submittedName>
        <fullName evidence="3">Lipase esterase</fullName>
    </submittedName>
</protein>
<dbReference type="InterPro" id="IPR029058">
    <property type="entry name" value="AB_hydrolase_fold"/>
</dbReference>
<dbReference type="SUPFAM" id="SSF53474">
    <property type="entry name" value="alpha/beta-Hydrolases"/>
    <property type="match status" value="1"/>
</dbReference>
<dbReference type="Gene3D" id="3.40.50.1820">
    <property type="entry name" value="alpha/beta hydrolase"/>
    <property type="match status" value="1"/>
</dbReference>
<dbReference type="PANTHER" id="PTHR48081:SF8">
    <property type="entry name" value="ALPHA_BETA HYDROLASE FOLD-3 DOMAIN-CONTAINING PROTEIN-RELATED"/>
    <property type="match status" value="1"/>
</dbReference>
<dbReference type="GO" id="GO:0016787">
    <property type="term" value="F:hydrolase activity"/>
    <property type="evidence" value="ECO:0007669"/>
    <property type="project" value="UniProtKB-KW"/>
</dbReference>
<dbReference type="InterPro" id="IPR050300">
    <property type="entry name" value="GDXG_lipolytic_enzyme"/>
</dbReference>
<evidence type="ECO:0000259" key="2">
    <source>
        <dbReference type="Pfam" id="PF07859"/>
    </source>
</evidence>
<keyword evidence="4" id="KW-1185">Reference proteome</keyword>
<proteinExistence type="predicted"/>
<evidence type="ECO:0000256" key="1">
    <source>
        <dbReference type="ARBA" id="ARBA00022801"/>
    </source>
</evidence>
<evidence type="ECO:0000313" key="4">
    <source>
        <dbReference type="Proteomes" id="UP000654918"/>
    </source>
</evidence>
<dbReference type="PANTHER" id="PTHR48081">
    <property type="entry name" value="AB HYDROLASE SUPERFAMILY PROTEIN C4A8.06C"/>
    <property type="match status" value="1"/>
</dbReference>
<reference evidence="3" key="1">
    <citation type="journal article" date="2020" name="Phytopathology">
        <title>Genome Sequence Resources of Colletotrichum truncatum, C. plurivorum, C. musicola, and C. sojae: Four Species Pathogenic to Soybean (Glycine max).</title>
        <authorList>
            <person name="Rogerio F."/>
            <person name="Boufleur T.R."/>
            <person name="Ciampi-Guillardi M."/>
            <person name="Sukno S.A."/>
            <person name="Thon M.R."/>
            <person name="Massola Junior N.S."/>
            <person name="Baroncelli R."/>
        </authorList>
    </citation>
    <scope>NUCLEOTIDE SEQUENCE</scope>
    <source>
        <strain evidence="3">LFN00145</strain>
    </source>
</reference>
<gene>
    <name evidence="3" type="ORF">CPLU01_08765</name>
</gene>
<accession>A0A8H6KAD9</accession>